<feature type="transmembrane region" description="Helical" evidence="2">
    <location>
        <begin position="85"/>
        <end position="108"/>
    </location>
</feature>
<organism evidence="3 4">
    <name type="scientific">Mycena alexandri</name>
    <dbReference type="NCBI Taxonomy" id="1745969"/>
    <lineage>
        <taxon>Eukaryota</taxon>
        <taxon>Fungi</taxon>
        <taxon>Dikarya</taxon>
        <taxon>Basidiomycota</taxon>
        <taxon>Agaricomycotina</taxon>
        <taxon>Agaricomycetes</taxon>
        <taxon>Agaricomycetidae</taxon>
        <taxon>Agaricales</taxon>
        <taxon>Marasmiineae</taxon>
        <taxon>Mycenaceae</taxon>
        <taxon>Mycena</taxon>
    </lineage>
</organism>
<feature type="region of interest" description="Disordered" evidence="1">
    <location>
        <begin position="195"/>
        <end position="250"/>
    </location>
</feature>
<feature type="compositionally biased region" description="Polar residues" evidence="1">
    <location>
        <begin position="240"/>
        <end position="250"/>
    </location>
</feature>
<keyword evidence="4" id="KW-1185">Reference proteome</keyword>
<evidence type="ECO:0000256" key="1">
    <source>
        <dbReference type="SAM" id="MobiDB-lite"/>
    </source>
</evidence>
<keyword evidence="2" id="KW-0472">Membrane</keyword>
<evidence type="ECO:0000313" key="3">
    <source>
        <dbReference type="EMBL" id="KAJ7045115.1"/>
    </source>
</evidence>
<keyword evidence="2" id="KW-1133">Transmembrane helix</keyword>
<comment type="caution">
    <text evidence="3">The sequence shown here is derived from an EMBL/GenBank/DDBJ whole genome shotgun (WGS) entry which is preliminary data.</text>
</comment>
<reference evidence="3" key="1">
    <citation type="submission" date="2023-03" db="EMBL/GenBank/DDBJ databases">
        <title>Massive genome expansion in bonnet fungi (Mycena s.s.) driven by repeated elements and novel gene families across ecological guilds.</title>
        <authorList>
            <consortium name="Lawrence Berkeley National Laboratory"/>
            <person name="Harder C.B."/>
            <person name="Miyauchi S."/>
            <person name="Viragh M."/>
            <person name="Kuo A."/>
            <person name="Thoen E."/>
            <person name="Andreopoulos B."/>
            <person name="Lu D."/>
            <person name="Skrede I."/>
            <person name="Drula E."/>
            <person name="Henrissat B."/>
            <person name="Morin E."/>
            <person name="Kohler A."/>
            <person name="Barry K."/>
            <person name="LaButti K."/>
            <person name="Morin E."/>
            <person name="Salamov A."/>
            <person name="Lipzen A."/>
            <person name="Mereny Z."/>
            <person name="Hegedus B."/>
            <person name="Baldrian P."/>
            <person name="Stursova M."/>
            <person name="Weitz H."/>
            <person name="Taylor A."/>
            <person name="Grigoriev I.V."/>
            <person name="Nagy L.G."/>
            <person name="Martin F."/>
            <person name="Kauserud H."/>
        </authorList>
    </citation>
    <scope>NUCLEOTIDE SEQUENCE</scope>
    <source>
        <strain evidence="3">CBHHK200</strain>
    </source>
</reference>
<keyword evidence="2" id="KW-0812">Transmembrane</keyword>
<dbReference type="AlphaFoldDB" id="A0AAD6THJ4"/>
<dbReference type="EMBL" id="JARJCM010000005">
    <property type="protein sequence ID" value="KAJ7045115.1"/>
    <property type="molecule type" value="Genomic_DNA"/>
</dbReference>
<feature type="region of interest" description="Disordered" evidence="1">
    <location>
        <begin position="276"/>
        <end position="296"/>
    </location>
</feature>
<feature type="transmembrane region" description="Helical" evidence="2">
    <location>
        <begin position="26"/>
        <end position="47"/>
    </location>
</feature>
<name>A0AAD6THJ4_9AGAR</name>
<gene>
    <name evidence="3" type="ORF">C8F04DRAFT_524215</name>
</gene>
<evidence type="ECO:0000256" key="2">
    <source>
        <dbReference type="SAM" id="Phobius"/>
    </source>
</evidence>
<protein>
    <submittedName>
        <fullName evidence="3">Uncharacterized protein</fullName>
    </submittedName>
</protein>
<proteinExistence type="predicted"/>
<evidence type="ECO:0000313" key="4">
    <source>
        <dbReference type="Proteomes" id="UP001218188"/>
    </source>
</evidence>
<feature type="compositionally biased region" description="Low complexity" evidence="1">
    <location>
        <begin position="204"/>
        <end position="219"/>
    </location>
</feature>
<accession>A0AAD6THJ4</accession>
<dbReference type="Proteomes" id="UP001218188">
    <property type="component" value="Unassembled WGS sequence"/>
</dbReference>
<sequence>MLPVEVQRWRFARNLTRRTMCRNKEFSRWIAFVVYSFIQLADSAAIVRRAPPMQSSYSLNSPVDGSAQTAQAATPSTTWSEANEITIIAIVIGGVFLLGFVLVIWIIMRRSRKALERQTQTVKPAGPEFCKDVSAAFDVKAVPVDNSLESGVNRSSWASYVVSIQPRDNTLSPSNTMSTRQLYISNQVRRAREKVAELEEKSIPARSSSTSSRQDSIKSPSSWTGSEVTAAPSPSEELPTISSDFNSSNPADEKLEHAIRQIEALNGRICELELQRGSSWQSDDRPLGSINSNIPI</sequence>